<sequence>MKIEILDIAGPITAEAAEAAGARLKALQGVQHVSFFDAPASLHARLEDIAPTRAELVAVLEQAGVRVEAPRHPHASGSCCGGCGS</sequence>
<dbReference type="Proteomes" id="UP000008291">
    <property type="component" value="Chromosome"/>
</dbReference>
<dbReference type="STRING" id="292415.Tbd_0554"/>
<accession>Q3SLA8</accession>
<evidence type="ECO:0008006" key="3">
    <source>
        <dbReference type="Google" id="ProtNLM"/>
    </source>
</evidence>
<dbReference type="AlphaFoldDB" id="Q3SLA8"/>
<organism evidence="1 2">
    <name type="scientific">Thiobacillus denitrificans (strain ATCC 25259 / T1)</name>
    <dbReference type="NCBI Taxonomy" id="292415"/>
    <lineage>
        <taxon>Bacteria</taxon>
        <taxon>Pseudomonadati</taxon>
        <taxon>Pseudomonadota</taxon>
        <taxon>Betaproteobacteria</taxon>
        <taxon>Nitrosomonadales</taxon>
        <taxon>Thiobacillaceae</taxon>
        <taxon>Thiobacillus</taxon>
    </lineage>
</organism>
<reference evidence="1 2" key="1">
    <citation type="journal article" date="2006" name="J. Bacteriol.">
        <title>The genome sequence of the obligately chemolithoautotrophic, facultatively anaerobic bacterium Thiobacillus denitrificans.</title>
        <authorList>
            <person name="Beller H.R."/>
            <person name="Chain P.S."/>
            <person name="Letain T.E."/>
            <person name="Chakicherla A."/>
            <person name="Larimer F.W."/>
            <person name="Richardson P.M."/>
            <person name="Coleman M.A."/>
            <person name="Wood A.P."/>
            <person name="Kelly D.P."/>
        </authorList>
    </citation>
    <scope>NUCLEOTIDE SEQUENCE [LARGE SCALE GENOMIC DNA]</scope>
    <source>
        <strain evidence="1 2">ATCC 25259</strain>
    </source>
</reference>
<protein>
    <recommendedName>
        <fullName evidence="3">HMA domain-containing protein</fullName>
    </recommendedName>
</protein>
<proteinExistence type="predicted"/>
<evidence type="ECO:0000313" key="2">
    <source>
        <dbReference type="Proteomes" id="UP000008291"/>
    </source>
</evidence>
<dbReference type="OrthoDB" id="9941162at2"/>
<evidence type="ECO:0000313" key="1">
    <source>
        <dbReference type="EMBL" id="AAZ96507.1"/>
    </source>
</evidence>
<dbReference type="EMBL" id="CP000116">
    <property type="protein sequence ID" value="AAZ96507.1"/>
    <property type="molecule type" value="Genomic_DNA"/>
</dbReference>
<dbReference type="RefSeq" id="WP_011311066.1">
    <property type="nucleotide sequence ID" value="NC_007404.1"/>
</dbReference>
<gene>
    <name evidence="1" type="ordered locus">Tbd_0554</name>
</gene>
<name>Q3SLA8_THIDA</name>
<dbReference type="HOGENOM" id="CLU_2511646_0_0_4"/>
<dbReference type="KEGG" id="tbd:Tbd_0554"/>
<keyword evidence="2" id="KW-1185">Reference proteome</keyword>